<keyword evidence="2" id="KW-1185">Reference proteome</keyword>
<accession>A0AAD4I8P6</accession>
<proteinExistence type="predicted"/>
<evidence type="ECO:0000313" key="2">
    <source>
        <dbReference type="Proteomes" id="UP001199106"/>
    </source>
</evidence>
<evidence type="ECO:0000313" key="1">
    <source>
        <dbReference type="EMBL" id="KAG9190438.1"/>
    </source>
</evidence>
<dbReference type="Proteomes" id="UP001199106">
    <property type="component" value="Unassembled WGS sequence"/>
</dbReference>
<gene>
    <name evidence="1" type="ORF">G6011_08526</name>
</gene>
<reference evidence="1" key="1">
    <citation type="submission" date="2021-07" db="EMBL/GenBank/DDBJ databases">
        <title>Genome Resource of American Ginseng Black Spot Pathogen Alternaria panax.</title>
        <authorList>
            <person name="Qiu C."/>
            <person name="Wang W."/>
            <person name="Liu Z."/>
        </authorList>
    </citation>
    <scope>NUCLEOTIDE SEQUENCE</scope>
    <source>
        <strain evidence="1">BNCC115425</strain>
    </source>
</reference>
<comment type="caution">
    <text evidence="1">The sequence shown here is derived from an EMBL/GenBank/DDBJ whole genome shotgun (WGS) entry which is preliminary data.</text>
</comment>
<dbReference type="EMBL" id="JAANER010000004">
    <property type="protein sequence ID" value="KAG9190438.1"/>
    <property type="molecule type" value="Genomic_DNA"/>
</dbReference>
<dbReference type="AlphaFoldDB" id="A0AAD4I8P6"/>
<protein>
    <submittedName>
        <fullName evidence="1">Uncharacterized protein</fullName>
    </submittedName>
</protein>
<organism evidence="1 2">
    <name type="scientific">Alternaria panax</name>
    <dbReference type="NCBI Taxonomy" id="48097"/>
    <lineage>
        <taxon>Eukaryota</taxon>
        <taxon>Fungi</taxon>
        <taxon>Dikarya</taxon>
        <taxon>Ascomycota</taxon>
        <taxon>Pezizomycotina</taxon>
        <taxon>Dothideomycetes</taxon>
        <taxon>Pleosporomycetidae</taxon>
        <taxon>Pleosporales</taxon>
        <taxon>Pleosporineae</taxon>
        <taxon>Pleosporaceae</taxon>
        <taxon>Alternaria</taxon>
        <taxon>Alternaria sect. Panax</taxon>
    </lineage>
</organism>
<name>A0AAD4I8P6_9PLEO</name>
<sequence length="181" mass="19902">MTGLWRYGGFVLEAVADWPQSSQTRQCGIEYGPNAKQISAGAKVFLVSRKRPSTPCDMSRYVVRDFQASSSVFRAMFPYHQAFAVPELGFHAASNMSPDLGLSIERRRGSLLPSCATHLSLFVELYAATHDVSPAPVLNALASRLRGLSTTNLSIHLRPSPASIWAYELLAFRRSARGITL</sequence>